<feature type="domain" description="Alpha-D-phosphohexomutase alpha/beta/alpha" evidence="9">
    <location>
        <begin position="172"/>
        <end position="270"/>
    </location>
</feature>
<dbReference type="GO" id="GO:0005975">
    <property type="term" value="P:carbohydrate metabolic process"/>
    <property type="evidence" value="ECO:0007669"/>
    <property type="project" value="InterPro"/>
</dbReference>
<dbReference type="eggNOG" id="COG1109">
    <property type="taxonomic scope" value="Bacteria"/>
</dbReference>
<name>A0A0P1F2Q8_9RHOB</name>
<dbReference type="Pfam" id="PF02880">
    <property type="entry name" value="PGM_PMM_III"/>
    <property type="match status" value="1"/>
</dbReference>
<evidence type="ECO:0000259" key="10">
    <source>
        <dbReference type="Pfam" id="PF02880"/>
    </source>
</evidence>
<evidence type="ECO:0000256" key="1">
    <source>
        <dbReference type="ARBA" id="ARBA00001946"/>
    </source>
</evidence>
<evidence type="ECO:0000256" key="2">
    <source>
        <dbReference type="ARBA" id="ARBA00010231"/>
    </source>
</evidence>
<dbReference type="InterPro" id="IPR005844">
    <property type="entry name" value="A-D-PHexomutase_a/b/a-I"/>
</dbReference>
<dbReference type="SUPFAM" id="SSF53738">
    <property type="entry name" value="Phosphoglucomutase, first 3 domains"/>
    <property type="match status" value="3"/>
</dbReference>
<feature type="domain" description="Alpha-D-phosphohexomutase C-terminal" evidence="7">
    <location>
        <begin position="435"/>
        <end position="480"/>
    </location>
</feature>
<dbReference type="InterPro" id="IPR036900">
    <property type="entry name" value="A-D-PHexomutase_C_sf"/>
</dbReference>
<evidence type="ECO:0000256" key="5">
    <source>
        <dbReference type="ARBA" id="ARBA00022842"/>
    </source>
</evidence>
<dbReference type="Pfam" id="PF02878">
    <property type="entry name" value="PGM_PMM_I"/>
    <property type="match status" value="1"/>
</dbReference>
<evidence type="ECO:0000313" key="11">
    <source>
        <dbReference type="EMBL" id="CUH61951.1"/>
    </source>
</evidence>
<accession>A0A0P1F2Q8</accession>
<keyword evidence="5" id="KW-0460">Magnesium</keyword>
<dbReference type="CDD" id="cd03089">
    <property type="entry name" value="PMM_PGM"/>
    <property type="match status" value="1"/>
</dbReference>
<dbReference type="GO" id="GO:0046872">
    <property type="term" value="F:metal ion binding"/>
    <property type="evidence" value="ECO:0007669"/>
    <property type="project" value="UniProtKB-KW"/>
</dbReference>
<comment type="cofactor">
    <cofactor evidence="1">
        <name>Mg(2+)</name>
        <dbReference type="ChEBI" id="CHEBI:18420"/>
    </cofactor>
</comment>
<evidence type="ECO:0000256" key="3">
    <source>
        <dbReference type="ARBA" id="ARBA00022553"/>
    </source>
</evidence>
<keyword evidence="3" id="KW-0597">Phosphoprotein</keyword>
<dbReference type="InterPro" id="IPR016055">
    <property type="entry name" value="A-D-PHexomutase_a/b/a-I/II/III"/>
</dbReference>
<keyword evidence="6 11" id="KW-0413">Isomerase</keyword>
<dbReference type="Gene3D" id="3.30.310.50">
    <property type="entry name" value="Alpha-D-phosphohexomutase, C-terminal domain"/>
    <property type="match status" value="1"/>
</dbReference>
<dbReference type="Pfam" id="PF02879">
    <property type="entry name" value="PGM_PMM_II"/>
    <property type="match status" value="1"/>
</dbReference>
<feature type="domain" description="Alpha-D-phosphohexomutase alpha/beta/alpha" evidence="10">
    <location>
        <begin position="276"/>
        <end position="389"/>
    </location>
</feature>
<protein>
    <submittedName>
        <fullName evidence="11">Phosphomannomutase/phosphoglucomutase</fullName>
        <ecNumber evidence="11">5.4.2.2</ecNumber>
    </submittedName>
</protein>
<organism evidence="11 12">
    <name type="scientific">Thalassobacter stenotrophicus</name>
    <dbReference type="NCBI Taxonomy" id="266809"/>
    <lineage>
        <taxon>Bacteria</taxon>
        <taxon>Pseudomonadati</taxon>
        <taxon>Pseudomonadota</taxon>
        <taxon>Alphaproteobacteria</taxon>
        <taxon>Rhodobacterales</taxon>
        <taxon>Roseobacteraceae</taxon>
        <taxon>Thalassobacter</taxon>
    </lineage>
</organism>
<evidence type="ECO:0000259" key="9">
    <source>
        <dbReference type="Pfam" id="PF02879"/>
    </source>
</evidence>
<dbReference type="InterPro" id="IPR005841">
    <property type="entry name" value="Alpha-D-phosphohexomutase_SF"/>
</dbReference>
<dbReference type="GO" id="GO:0004614">
    <property type="term" value="F:phosphoglucomutase activity"/>
    <property type="evidence" value="ECO:0007669"/>
    <property type="project" value="UniProtKB-EC"/>
</dbReference>
<dbReference type="PRINTS" id="PR00509">
    <property type="entry name" value="PGMPMM"/>
</dbReference>
<dbReference type="EC" id="5.4.2.2" evidence="11"/>
<dbReference type="AlphaFoldDB" id="A0A0P1F2Q8"/>
<feature type="domain" description="Alpha-D-phosphohexomutase alpha/beta/alpha" evidence="8">
    <location>
        <begin position="24"/>
        <end position="155"/>
    </location>
</feature>
<dbReference type="PANTHER" id="PTHR43771:SF2">
    <property type="entry name" value="PHOSPHOMANNOMUTASE_PHOSPHOGLUCOMUTASE"/>
    <property type="match status" value="1"/>
</dbReference>
<proteinExistence type="inferred from homology"/>
<evidence type="ECO:0000256" key="4">
    <source>
        <dbReference type="ARBA" id="ARBA00022723"/>
    </source>
</evidence>
<evidence type="ECO:0000259" key="7">
    <source>
        <dbReference type="Pfam" id="PF00408"/>
    </source>
</evidence>
<evidence type="ECO:0000256" key="6">
    <source>
        <dbReference type="ARBA" id="ARBA00023235"/>
    </source>
</evidence>
<dbReference type="InterPro" id="IPR005845">
    <property type="entry name" value="A-D-PHexomutase_a/b/a-II"/>
</dbReference>
<dbReference type="InterPro" id="IPR005846">
    <property type="entry name" value="A-D-PHexomutase_a/b/a-III"/>
</dbReference>
<dbReference type="InterPro" id="IPR005843">
    <property type="entry name" value="A-D-PHexomutase_C"/>
</dbReference>
<dbReference type="Pfam" id="PF00408">
    <property type="entry name" value="PGM_PMM_IV"/>
    <property type="match status" value="1"/>
</dbReference>
<gene>
    <name evidence="11" type="primary">algC</name>
    <name evidence="11" type="ORF">THS5294_03264</name>
</gene>
<dbReference type="Proteomes" id="UP000051298">
    <property type="component" value="Unassembled WGS sequence"/>
</dbReference>
<sequence>MKPIADVTPNTWEFLRDPMIKPTGFREYDARWRFPEEINLPGMQALGRGLGTQMHEAGIPPVIAVGNDYRDYSVAIKYALMTGLMEAGIHVRDIGPALSPMAYFAQFHLDAPAVAMVTASHNPNGWTGVKMGFERPLTHGPDEMSRLREIVLNGESIARDGGKYERVDGVLEAYIDDLVGDFKMSRPLKVVCAAGNGTAAAFGPEVLRRMGVDVVESHCELDYTFPNYNPNPEAMEMLHDMSASVKASGADFALGFDGDGDRCGVVDNEGEEIFADKVGVIMARDLSRLHPNATFVADVKSTGIYASDPVLKENGATTDYWKTGHSHMKRRVHALGALAGFEKSGHYFLAEPVGRGYDCGMRVAVEICKLMDRNPDKSMADLRRELQTTYTTPTLSPYCSDTEKYDTLDRIVAKLIAHQPGGTLAGLKITDIVTVNGARVMLENGGWALVRASSNTPNLVVVCESPESPEQLRAIFNDLDAIIRTEPNVGDYDQGF</sequence>
<reference evidence="11 12" key="1">
    <citation type="submission" date="2015-09" db="EMBL/GenBank/DDBJ databases">
        <authorList>
            <consortium name="Swine Surveillance"/>
        </authorList>
    </citation>
    <scope>NUCLEOTIDE SEQUENCE [LARGE SCALE GENOMIC DNA]</scope>
    <source>
        <strain evidence="11 12">CECT 5294</strain>
    </source>
</reference>
<comment type="similarity">
    <text evidence="2">Belongs to the phosphohexose mutase family.</text>
</comment>
<dbReference type="RefSeq" id="WP_370736587.1">
    <property type="nucleotide sequence ID" value="NZ_CYRX01000033.1"/>
</dbReference>
<dbReference type="STRING" id="266809.PM03_01735"/>
<dbReference type="EMBL" id="CYRX01000033">
    <property type="protein sequence ID" value="CUH61951.1"/>
    <property type="molecule type" value="Genomic_DNA"/>
</dbReference>
<dbReference type="PANTHER" id="PTHR43771">
    <property type="entry name" value="PHOSPHOMANNOMUTASE"/>
    <property type="match status" value="1"/>
</dbReference>
<dbReference type="Gene3D" id="3.40.120.10">
    <property type="entry name" value="Alpha-D-Glucose-1,6-Bisphosphate, subunit A, domain 3"/>
    <property type="match status" value="3"/>
</dbReference>
<dbReference type="SUPFAM" id="SSF55957">
    <property type="entry name" value="Phosphoglucomutase, C-terminal domain"/>
    <property type="match status" value="1"/>
</dbReference>
<evidence type="ECO:0000313" key="12">
    <source>
        <dbReference type="Proteomes" id="UP000051298"/>
    </source>
</evidence>
<keyword evidence="4" id="KW-0479">Metal-binding</keyword>
<evidence type="ECO:0000259" key="8">
    <source>
        <dbReference type="Pfam" id="PF02878"/>
    </source>
</evidence>